<dbReference type="Proteomes" id="UP000014680">
    <property type="component" value="Unassembled WGS sequence"/>
</dbReference>
<dbReference type="RefSeq" id="XP_004261368.1">
    <property type="nucleotide sequence ID" value="XM_004261320.1"/>
</dbReference>
<dbReference type="EMBL" id="KB206184">
    <property type="protein sequence ID" value="ELP94597.1"/>
    <property type="molecule type" value="Genomic_DNA"/>
</dbReference>
<evidence type="ECO:0000256" key="3">
    <source>
        <dbReference type="ARBA" id="ARBA00022517"/>
    </source>
</evidence>
<feature type="coiled-coil region" evidence="7">
    <location>
        <begin position="11"/>
        <end position="50"/>
    </location>
</feature>
<keyword evidence="4" id="KW-0698">rRNA processing</keyword>
<organism evidence="8 9">
    <name type="scientific">Entamoeba invadens IP1</name>
    <dbReference type="NCBI Taxonomy" id="370355"/>
    <lineage>
        <taxon>Eukaryota</taxon>
        <taxon>Amoebozoa</taxon>
        <taxon>Evosea</taxon>
        <taxon>Archamoebae</taxon>
        <taxon>Mastigamoebida</taxon>
        <taxon>Entamoebidae</taxon>
        <taxon>Entamoeba</taxon>
    </lineage>
</organism>
<evidence type="ECO:0000256" key="6">
    <source>
        <dbReference type="ARBA" id="ARBA00024695"/>
    </source>
</evidence>
<dbReference type="OMA" id="WFNERAR"/>
<proteinExistence type="inferred from homology"/>
<comment type="function">
    <text evidence="6">Involved in nucleolar processing of pre-18S ribosomal RNA. Has a role in the nuclear export of 40S pre-ribosomal subunit to the cytoplasm.</text>
</comment>
<dbReference type="InterPro" id="IPR007276">
    <property type="entry name" value="Nop14"/>
</dbReference>
<evidence type="ECO:0000313" key="9">
    <source>
        <dbReference type="Proteomes" id="UP000014680"/>
    </source>
</evidence>
<accession>A0A0A1UDG3</accession>
<evidence type="ECO:0000256" key="4">
    <source>
        <dbReference type="ARBA" id="ARBA00022552"/>
    </source>
</evidence>
<dbReference type="VEuPathDB" id="AmoebaDB:EIN_497570"/>
<dbReference type="GO" id="GO:0032040">
    <property type="term" value="C:small-subunit processome"/>
    <property type="evidence" value="ECO:0007669"/>
    <property type="project" value="InterPro"/>
</dbReference>
<comment type="similarity">
    <text evidence="2">Belongs to the NOP14 family.</text>
</comment>
<evidence type="ECO:0000256" key="7">
    <source>
        <dbReference type="SAM" id="Coils"/>
    </source>
</evidence>
<reference evidence="8 9" key="1">
    <citation type="submission" date="2012-10" db="EMBL/GenBank/DDBJ databases">
        <authorList>
            <person name="Zafar N."/>
            <person name="Inman J."/>
            <person name="Hall N."/>
            <person name="Lorenzi H."/>
            <person name="Caler E."/>
        </authorList>
    </citation>
    <scope>NUCLEOTIDE SEQUENCE [LARGE SCALE GENOMIC DNA]</scope>
    <source>
        <strain evidence="8 9">IP1</strain>
    </source>
</reference>
<keyword evidence="9" id="KW-1185">Reference proteome</keyword>
<dbReference type="KEGG" id="eiv:EIN_497570"/>
<dbReference type="OrthoDB" id="30436at2759"/>
<keyword evidence="7" id="KW-0175">Coiled coil</keyword>
<sequence length="577" mass="67056">MKRHQSVFQDKRKAKKQLTQEEVRVKQWFNERARQKKDIFNINNDDEQEETFTHGGESLSTTKYGYIDVPENVDQDVEAEQVDLQTSNRPDTRGRYEIMIENSKMRKEEKRVQRDQQETRLDYLDKNLDEVYSIANPRQRGDDNEGDDYAILLQKMISDKTRSTADQVEQDTEEARIKKIQLEVSNIKERNAKIFEGAFLSRHKVSGNTTEEFADVDDMLGKIEDEDIVDVIYKIGDGYNWGAKVDDQETLAKQAGIVLDGVEELGVLKATQGLQAFVGEILNRREEMMSIVIDNVFQSVHWEEDEKTIKQLAVLMRVWSTSDFGSMILMKIMDFLGGLFTGIAVGKRLPLQCAGAILLSEVCETKFLPEFFKFLREAFELVKEAKTGELVKFDSALNLEGEELKGYAKRVVIEIVTRIVKTKRTENTIRNAIFKIVDEMREIDGCETIIAEWDKSDEDLGFTFTIVPRTPVPMIRMFNPRINTTDLLKERKEVKKKLKKETRKAQKNEEIITDHVVKQKQHEENIQREKQKKAYGLIINELQQQANEVKEMQYQSFAGPDKFGRKNKKNFRKKIKY</sequence>
<dbReference type="AlphaFoldDB" id="A0A0A1UDG3"/>
<dbReference type="GO" id="GO:0030692">
    <property type="term" value="C:Noc4p-Nop14p complex"/>
    <property type="evidence" value="ECO:0007669"/>
    <property type="project" value="TreeGrafter"/>
</dbReference>
<dbReference type="GO" id="GO:0030490">
    <property type="term" value="P:maturation of SSU-rRNA"/>
    <property type="evidence" value="ECO:0007669"/>
    <property type="project" value="TreeGrafter"/>
</dbReference>
<keyword evidence="5" id="KW-0539">Nucleus</keyword>
<evidence type="ECO:0000256" key="1">
    <source>
        <dbReference type="ARBA" id="ARBA00004604"/>
    </source>
</evidence>
<evidence type="ECO:0000256" key="2">
    <source>
        <dbReference type="ARBA" id="ARBA00007466"/>
    </source>
</evidence>
<protein>
    <submittedName>
        <fullName evidence="8">Uncharacterized protein</fullName>
    </submittedName>
</protein>
<dbReference type="PANTHER" id="PTHR23183:SF0">
    <property type="entry name" value="NUCLEOLAR PROTEIN 14"/>
    <property type="match status" value="1"/>
</dbReference>
<dbReference type="PANTHER" id="PTHR23183">
    <property type="entry name" value="NOP14"/>
    <property type="match status" value="1"/>
</dbReference>
<dbReference type="GeneID" id="14893576"/>
<feature type="coiled-coil region" evidence="7">
    <location>
        <begin position="484"/>
        <end position="511"/>
    </location>
</feature>
<name>A0A0A1UDG3_ENTIV</name>
<gene>
    <name evidence="8" type="ORF">EIN_497570</name>
</gene>
<evidence type="ECO:0000313" key="8">
    <source>
        <dbReference type="EMBL" id="ELP94597.1"/>
    </source>
</evidence>
<keyword evidence="3" id="KW-0690">Ribosome biogenesis</keyword>
<evidence type="ECO:0000256" key="5">
    <source>
        <dbReference type="ARBA" id="ARBA00023242"/>
    </source>
</evidence>
<comment type="subcellular location">
    <subcellularLocation>
        <location evidence="1">Nucleus</location>
        <location evidence="1">Nucleolus</location>
    </subcellularLocation>
</comment>